<dbReference type="STRING" id="28234.SAMN04488588_0648"/>
<dbReference type="GO" id="GO:0051536">
    <property type="term" value="F:iron-sulfur cluster binding"/>
    <property type="evidence" value="ECO:0007669"/>
    <property type="project" value="UniProtKB-KW"/>
</dbReference>
<proteinExistence type="predicted"/>
<dbReference type="Pfam" id="PF04055">
    <property type="entry name" value="Radical_SAM"/>
    <property type="match status" value="1"/>
</dbReference>
<dbReference type="SFLD" id="SFLDG01113">
    <property type="entry name" value="Uncharacterised_Radical_SAM_Su"/>
    <property type="match status" value="1"/>
</dbReference>
<dbReference type="SFLD" id="SFLDS00029">
    <property type="entry name" value="Radical_SAM"/>
    <property type="match status" value="1"/>
</dbReference>
<dbReference type="CDD" id="cd01335">
    <property type="entry name" value="Radical_SAM"/>
    <property type="match status" value="1"/>
</dbReference>
<evidence type="ECO:0000256" key="3">
    <source>
        <dbReference type="ARBA" id="ARBA00023004"/>
    </source>
</evidence>
<keyword evidence="4" id="KW-0411">Iron-sulfur</keyword>
<dbReference type="AlphaFoldDB" id="A0A1G6JVJ2"/>
<keyword evidence="1" id="KW-0949">S-adenosyl-L-methionine</keyword>
<dbReference type="InterPro" id="IPR013785">
    <property type="entry name" value="Aldolase_TIM"/>
</dbReference>
<organism evidence="6 7">
    <name type="scientific">Geotoga petraea</name>
    <dbReference type="NCBI Taxonomy" id="28234"/>
    <lineage>
        <taxon>Bacteria</taxon>
        <taxon>Thermotogati</taxon>
        <taxon>Thermotogota</taxon>
        <taxon>Thermotogae</taxon>
        <taxon>Petrotogales</taxon>
        <taxon>Petrotogaceae</taxon>
        <taxon>Geotoga</taxon>
    </lineage>
</organism>
<gene>
    <name evidence="6" type="ORF">SAMN04488588_0648</name>
</gene>
<dbReference type="GO" id="GO:0046872">
    <property type="term" value="F:metal ion binding"/>
    <property type="evidence" value="ECO:0007669"/>
    <property type="project" value="UniProtKB-KW"/>
</dbReference>
<keyword evidence="7" id="KW-1185">Reference proteome</keyword>
<evidence type="ECO:0000256" key="2">
    <source>
        <dbReference type="ARBA" id="ARBA00022723"/>
    </source>
</evidence>
<keyword evidence="3" id="KW-0408">Iron</keyword>
<dbReference type="InterPro" id="IPR006638">
    <property type="entry name" value="Elp3/MiaA/NifB-like_rSAM"/>
</dbReference>
<dbReference type="SMART" id="SM00729">
    <property type="entry name" value="Elp3"/>
    <property type="match status" value="1"/>
</dbReference>
<keyword evidence="2" id="KW-0479">Metal-binding</keyword>
<evidence type="ECO:0000313" key="6">
    <source>
        <dbReference type="EMBL" id="SDC22733.1"/>
    </source>
</evidence>
<name>A0A1G6JVJ2_9BACT</name>
<evidence type="ECO:0000256" key="4">
    <source>
        <dbReference type="ARBA" id="ARBA00023014"/>
    </source>
</evidence>
<evidence type="ECO:0000313" key="7">
    <source>
        <dbReference type="Proteomes" id="UP000199322"/>
    </source>
</evidence>
<dbReference type="InterPro" id="IPR007197">
    <property type="entry name" value="rSAM"/>
</dbReference>
<dbReference type="EMBL" id="FMYV01000002">
    <property type="protein sequence ID" value="SDC22733.1"/>
    <property type="molecule type" value="Genomic_DNA"/>
</dbReference>
<sequence length="273" mass="31968">MKNIEFVKLTHTKSISTTKNYCFLNCKHCNKHYLKNMKSVDEIEELAKEGIKSFLISGGMNSNIEVPIIPFYEKLKYLKNKYNLRYNIHTGIVENSYEYLSKLRDLHDSISFDIVGKEEAYKNVYGNNFYKEMISSFDTLISENFNVKPHITLGLNGGKIEHEFNSLNILKKNANKIKNVIFIVFIPTKDTFFENKKPPNLKEIEDIFKTFKKEMPNTNLTLGCMQPKGFYRKELQVMSLKYLDKITQPLQHTIKLAEENNYKIEYSFECCAL</sequence>
<dbReference type="Gene3D" id="3.20.20.70">
    <property type="entry name" value="Aldolase class I"/>
    <property type="match status" value="1"/>
</dbReference>
<dbReference type="InterPro" id="IPR058240">
    <property type="entry name" value="rSAM_sf"/>
</dbReference>
<accession>A0A1G6JVJ2</accession>
<protein>
    <recommendedName>
        <fullName evidence="5">Elp3/MiaA/NifB-like radical SAM core domain-containing protein</fullName>
    </recommendedName>
</protein>
<dbReference type="PANTHER" id="PTHR43288:SF2">
    <property type="entry name" value="RADICAL SAM CORE DOMAIN-CONTAINING PROTEIN"/>
    <property type="match status" value="1"/>
</dbReference>
<reference evidence="6 7" key="1">
    <citation type="submission" date="2016-10" db="EMBL/GenBank/DDBJ databases">
        <authorList>
            <person name="de Groot N.N."/>
        </authorList>
    </citation>
    <scope>NUCLEOTIDE SEQUENCE [LARGE SCALE GENOMIC DNA]</scope>
    <source>
        <strain evidence="6 7">WG14</strain>
    </source>
</reference>
<evidence type="ECO:0000259" key="5">
    <source>
        <dbReference type="SMART" id="SM00729"/>
    </source>
</evidence>
<dbReference type="PANTHER" id="PTHR43288">
    <property type="entry name" value="BIOTIN SYNTHASE-RELATED PROTEIN, RADICAL SAM SUPERFAMILY"/>
    <property type="match status" value="1"/>
</dbReference>
<dbReference type="GO" id="GO:0003824">
    <property type="term" value="F:catalytic activity"/>
    <property type="evidence" value="ECO:0007669"/>
    <property type="project" value="InterPro"/>
</dbReference>
<evidence type="ECO:0000256" key="1">
    <source>
        <dbReference type="ARBA" id="ARBA00022691"/>
    </source>
</evidence>
<dbReference type="Proteomes" id="UP000199322">
    <property type="component" value="Unassembled WGS sequence"/>
</dbReference>
<dbReference type="RefSeq" id="WP_091402757.1">
    <property type="nucleotide sequence ID" value="NZ_FMYV01000002.1"/>
</dbReference>
<dbReference type="SUPFAM" id="SSF102114">
    <property type="entry name" value="Radical SAM enzymes"/>
    <property type="match status" value="1"/>
</dbReference>
<feature type="domain" description="Elp3/MiaA/NifB-like radical SAM core" evidence="5">
    <location>
        <begin position="12"/>
        <end position="210"/>
    </location>
</feature>